<dbReference type="CDD" id="cd04481">
    <property type="entry name" value="RPA1_DBD_B_like"/>
    <property type="match status" value="1"/>
</dbReference>
<organism evidence="8 9">
    <name type="scientific">Quercus suber</name>
    <name type="common">Cork oak</name>
    <dbReference type="NCBI Taxonomy" id="58331"/>
    <lineage>
        <taxon>Eukaryota</taxon>
        <taxon>Viridiplantae</taxon>
        <taxon>Streptophyta</taxon>
        <taxon>Embryophyta</taxon>
        <taxon>Tracheophyta</taxon>
        <taxon>Spermatophyta</taxon>
        <taxon>Magnoliopsida</taxon>
        <taxon>eudicotyledons</taxon>
        <taxon>Gunneridae</taxon>
        <taxon>Pentapetalae</taxon>
        <taxon>rosids</taxon>
        <taxon>fabids</taxon>
        <taxon>Fagales</taxon>
        <taxon>Fagaceae</taxon>
        <taxon>Quercus</taxon>
    </lineage>
</organism>
<dbReference type="PANTHER" id="PTHR47165">
    <property type="entry name" value="OS03G0429900 PROTEIN"/>
    <property type="match status" value="1"/>
</dbReference>
<evidence type="ECO:0000256" key="4">
    <source>
        <dbReference type="ARBA" id="ARBA00022833"/>
    </source>
</evidence>
<feature type="region of interest" description="Disordered" evidence="6">
    <location>
        <begin position="509"/>
        <end position="528"/>
    </location>
</feature>
<evidence type="ECO:0000313" key="9">
    <source>
        <dbReference type="Proteomes" id="UP000237347"/>
    </source>
</evidence>
<feature type="compositionally biased region" description="Polar residues" evidence="6">
    <location>
        <begin position="477"/>
        <end position="487"/>
    </location>
</feature>
<dbReference type="Pfam" id="PF08646">
    <property type="entry name" value="Rep_fac-A_C"/>
    <property type="match status" value="1"/>
</dbReference>
<feature type="region of interest" description="Disordered" evidence="6">
    <location>
        <begin position="459"/>
        <end position="487"/>
    </location>
</feature>
<reference evidence="8 9" key="1">
    <citation type="journal article" date="2018" name="Sci. Data">
        <title>The draft genome sequence of cork oak.</title>
        <authorList>
            <person name="Ramos A.M."/>
            <person name="Usie A."/>
            <person name="Barbosa P."/>
            <person name="Barros P.M."/>
            <person name="Capote T."/>
            <person name="Chaves I."/>
            <person name="Simoes F."/>
            <person name="Abreu I."/>
            <person name="Carrasquinho I."/>
            <person name="Faro C."/>
            <person name="Guimaraes J.B."/>
            <person name="Mendonca D."/>
            <person name="Nobrega F."/>
            <person name="Rodrigues L."/>
            <person name="Saibo N.J.M."/>
            <person name="Varela M.C."/>
            <person name="Egas C."/>
            <person name="Matos J."/>
            <person name="Miguel C.M."/>
            <person name="Oliveira M.M."/>
            <person name="Ricardo C.P."/>
            <person name="Goncalves S."/>
        </authorList>
    </citation>
    <scope>NUCLEOTIDE SEQUENCE [LARGE SCALE GENOMIC DNA]</scope>
    <source>
        <strain evidence="9">cv. HL8</strain>
    </source>
</reference>
<keyword evidence="2" id="KW-0479">Metal-binding</keyword>
<evidence type="ECO:0000256" key="6">
    <source>
        <dbReference type="SAM" id="MobiDB-lite"/>
    </source>
</evidence>
<gene>
    <name evidence="8" type="primary">RPA1B_5</name>
    <name evidence="8" type="ORF">CFP56_035556</name>
</gene>
<dbReference type="CDD" id="cd04476">
    <property type="entry name" value="RPA1_DBD_C"/>
    <property type="match status" value="1"/>
</dbReference>
<dbReference type="SUPFAM" id="SSF50249">
    <property type="entry name" value="Nucleic acid-binding proteins"/>
    <property type="match status" value="3"/>
</dbReference>
<evidence type="ECO:0000259" key="7">
    <source>
        <dbReference type="Pfam" id="PF08646"/>
    </source>
</evidence>
<evidence type="ECO:0000256" key="3">
    <source>
        <dbReference type="ARBA" id="ARBA00022771"/>
    </source>
</evidence>
<dbReference type="InterPro" id="IPR047192">
    <property type="entry name" value="Euk_RPA1_DBD_C"/>
</dbReference>
<comment type="similarity">
    <text evidence="1">Belongs to the replication factor A protein 1 family.</text>
</comment>
<evidence type="ECO:0000256" key="1">
    <source>
        <dbReference type="ARBA" id="ARBA00005690"/>
    </source>
</evidence>
<keyword evidence="4" id="KW-0862">Zinc</keyword>
<dbReference type="InterPro" id="IPR013955">
    <property type="entry name" value="Rep_factor-A_C"/>
</dbReference>
<feature type="region of interest" description="Disordered" evidence="6">
    <location>
        <begin position="384"/>
        <end position="432"/>
    </location>
</feature>
<dbReference type="PANTHER" id="PTHR47165:SF4">
    <property type="entry name" value="OS03G0429900 PROTEIN"/>
    <property type="match status" value="1"/>
</dbReference>
<feature type="compositionally biased region" description="Basic and acidic residues" evidence="6">
    <location>
        <begin position="391"/>
        <end position="405"/>
    </location>
</feature>
<evidence type="ECO:0000256" key="5">
    <source>
        <dbReference type="ARBA" id="ARBA00023125"/>
    </source>
</evidence>
<proteinExistence type="inferred from homology"/>
<dbReference type="GO" id="GO:0003677">
    <property type="term" value="F:DNA binding"/>
    <property type="evidence" value="ECO:0007669"/>
    <property type="project" value="UniProtKB-KW"/>
</dbReference>
<evidence type="ECO:0000313" key="8">
    <source>
        <dbReference type="EMBL" id="KAK7853540.1"/>
    </source>
</evidence>
<keyword evidence="9" id="KW-1185">Reference proteome</keyword>
<accession>A0AAW0LQN0</accession>
<dbReference type="Gene3D" id="2.40.50.140">
    <property type="entry name" value="Nucleic acid-binding proteins"/>
    <property type="match status" value="2"/>
</dbReference>
<comment type="caution">
    <text evidence="8">The sequence shown here is derived from an EMBL/GenBank/DDBJ whole genome shotgun (WGS) entry which is preliminary data.</text>
</comment>
<feature type="compositionally biased region" description="Basic residues" evidence="6">
    <location>
        <begin position="510"/>
        <end position="528"/>
    </location>
</feature>
<keyword evidence="5 8" id="KW-0238">DNA-binding</keyword>
<dbReference type="CDD" id="cd04480">
    <property type="entry name" value="RPA1_DBD_A_like"/>
    <property type="match status" value="1"/>
</dbReference>
<dbReference type="AlphaFoldDB" id="A0AAW0LQN0"/>
<protein>
    <submittedName>
        <fullName evidence="8">Replication protein a 70 kDa dna-binding subunit b</fullName>
    </submittedName>
</protein>
<dbReference type="InterPro" id="IPR012340">
    <property type="entry name" value="NA-bd_OB-fold"/>
</dbReference>
<keyword evidence="3" id="KW-0863">Zinc-finger</keyword>
<dbReference type="GO" id="GO:0008270">
    <property type="term" value="F:zinc ion binding"/>
    <property type="evidence" value="ECO:0007669"/>
    <property type="project" value="UniProtKB-KW"/>
</dbReference>
<evidence type="ECO:0000256" key="2">
    <source>
        <dbReference type="ARBA" id="ARBA00022723"/>
    </source>
</evidence>
<sequence>MSYNLIKQLSDKNENWKVRVRLSRMWEAVNRKNLELISLDMVLIDEQPQLREGQLYSLSNFRVDTYKEKDSYRPISKDKKINFLRTTVIHELNEAEITISQHKFEFVDYRTIVDRFDNNKQLTDIIGKIVGVGPLENVHVQGSTVPMRNIDVMNPEEIKIRITLWGPTLNEIEDNFYTDNPGPFVIIVTSTIVKTFRGIPLQFKQEISVEKRITQNRRTIKQITSLEWTSDDQENVFTCLATIENIEKKFGWYYIGCAKCNKKVKSENDFWCSHCKSNSNFPIPRYRIQLNVDDGTERAVFILFDKEAEKLLHTTARELTNKYATMNANSTLPNEIEKLIGKTFVFQLKLNDYNWKEGWELYTIEKVFDNISNDETEMKLDHITTEPLQNDEIKEAPDQTSDKNTIEVFDTKPSTGANNDPADPPKKKPNDDITTEALVNYEVKKKAFQTSDKNKFEVLDTKPLTSTNNDEKRSKQEQNNGAIPSISFASNVEDVEPSDDNMFLQDLINRRKATTHKSSKKKKLQRRK</sequence>
<dbReference type="Proteomes" id="UP000237347">
    <property type="component" value="Unassembled WGS sequence"/>
</dbReference>
<dbReference type="EMBL" id="PKMF04000064">
    <property type="protein sequence ID" value="KAK7853540.1"/>
    <property type="molecule type" value="Genomic_DNA"/>
</dbReference>
<feature type="domain" description="Replication factor A C-terminal" evidence="7">
    <location>
        <begin position="237"/>
        <end position="356"/>
    </location>
</feature>
<name>A0AAW0LQN0_QUESU</name>